<evidence type="ECO:0000256" key="10">
    <source>
        <dbReference type="PROSITE-ProRule" id="PRU00221"/>
    </source>
</evidence>
<dbReference type="InterPro" id="IPR001680">
    <property type="entry name" value="WD40_rpt"/>
</dbReference>
<dbReference type="InterPro" id="IPR030843">
    <property type="entry name" value="PAN2"/>
</dbReference>
<evidence type="ECO:0000256" key="11">
    <source>
        <dbReference type="SAM" id="MobiDB-lite"/>
    </source>
</evidence>
<feature type="binding site" evidence="9">
    <location>
        <position position="1023"/>
    </location>
    <ligand>
        <name>a divalent metal cation</name>
        <dbReference type="ChEBI" id="CHEBI:60240"/>
        <note>catalytic</note>
    </ligand>
</feature>
<feature type="binding site" evidence="9">
    <location>
        <position position="914"/>
    </location>
    <ligand>
        <name>a divalent metal cation</name>
        <dbReference type="ChEBI" id="CHEBI:60240"/>
        <note>catalytic</note>
    </ligand>
</feature>
<keyword evidence="2 9" id="KW-0963">Cytoplasm</keyword>
<protein>
    <recommendedName>
        <fullName evidence="9">PAN2-PAN3 deadenylation complex catalytic subunit PAN2</fullName>
        <ecNumber evidence="9">3.1.13.4</ecNumber>
    </recommendedName>
    <alternativeName>
        <fullName evidence="9">PAB1P-dependent poly(A)-specific ribonuclease</fullName>
    </alternativeName>
    <alternativeName>
        <fullName evidence="9">Poly(A)-nuclease deadenylation complex subunit 2</fullName>
        <shortName evidence="9">PAN deadenylation complex subunit 2</shortName>
    </alternativeName>
</protein>
<dbReference type="CDD" id="cd06143">
    <property type="entry name" value="PAN2_exo"/>
    <property type="match status" value="1"/>
</dbReference>
<evidence type="ECO:0000256" key="3">
    <source>
        <dbReference type="ARBA" id="ARBA00022574"/>
    </source>
</evidence>
<keyword evidence="7 9" id="KW-0378">Hydrolase</keyword>
<keyword evidence="14" id="KW-1185">Reference proteome</keyword>
<feature type="region of interest" description="Disordered" evidence="11">
    <location>
        <begin position="95"/>
        <end position="124"/>
    </location>
</feature>
<dbReference type="PANTHER" id="PTHR15728">
    <property type="entry name" value="DEADENYLATION COMPLEX CATALYTIC SUBUNIT PAN2"/>
    <property type="match status" value="1"/>
</dbReference>
<evidence type="ECO:0000256" key="8">
    <source>
        <dbReference type="ARBA" id="ARBA00022839"/>
    </source>
</evidence>
<evidence type="ECO:0000256" key="6">
    <source>
        <dbReference type="ARBA" id="ARBA00022723"/>
    </source>
</evidence>
<feature type="binding site" evidence="9">
    <location>
        <position position="916"/>
    </location>
    <ligand>
        <name>a divalent metal cation</name>
        <dbReference type="ChEBI" id="CHEBI:60240"/>
        <note>catalytic</note>
    </ligand>
</feature>
<dbReference type="InterPro" id="IPR011047">
    <property type="entry name" value="Quinoprotein_ADH-like_sf"/>
</dbReference>
<dbReference type="InterPro" id="IPR015943">
    <property type="entry name" value="WD40/YVTN_repeat-like_dom_sf"/>
</dbReference>
<dbReference type="GO" id="GO:0004535">
    <property type="term" value="F:poly(A)-specific ribonuclease activity"/>
    <property type="evidence" value="ECO:0007669"/>
    <property type="project" value="UniProtKB-UniRule"/>
</dbReference>
<keyword evidence="3 10" id="KW-0853">WD repeat</keyword>
<reference evidence="13" key="1">
    <citation type="submission" date="2023-02" db="EMBL/GenBank/DDBJ databases">
        <title>Identification and recombinant expression of a fungal hydrolase from Papiliotrema laurentii that hydrolyzes apple cutin and clears colloidal polyester polyurethane.</title>
        <authorList>
            <consortium name="DOE Joint Genome Institute"/>
            <person name="Roman V.A."/>
            <person name="Bojanowski C."/>
            <person name="Crable B.R."/>
            <person name="Wagner D.N."/>
            <person name="Hung C.S."/>
            <person name="Nadeau L.J."/>
            <person name="Schratz L."/>
            <person name="Haridas S."/>
            <person name="Pangilinan J."/>
            <person name="Lipzen A."/>
            <person name="Na H."/>
            <person name="Yan M."/>
            <person name="Ng V."/>
            <person name="Grigoriev I.V."/>
            <person name="Spatafora J.W."/>
            <person name="Barlow D."/>
            <person name="Biffinger J."/>
            <person name="Kelley-Loughnane N."/>
            <person name="Varaljay V.A."/>
            <person name="Crookes-Goodson W.J."/>
        </authorList>
    </citation>
    <scope>NUCLEOTIDE SEQUENCE</scope>
    <source>
        <strain evidence="13">5307AH</strain>
    </source>
</reference>
<dbReference type="SUPFAM" id="SSF50998">
    <property type="entry name" value="Quinoprotein alcohol dehydrogenase-like"/>
    <property type="match status" value="1"/>
</dbReference>
<comment type="cofactor">
    <cofactor evidence="9">
        <name>a divalent metal cation</name>
        <dbReference type="ChEBI" id="CHEBI:60240"/>
    </cofactor>
    <text evidence="9">Binds 2 metal cations per subunit in the catalytic exonuclease domain.</text>
</comment>
<dbReference type="SUPFAM" id="SSF53098">
    <property type="entry name" value="Ribonuclease H-like"/>
    <property type="match status" value="1"/>
</dbReference>
<dbReference type="InterPro" id="IPR036397">
    <property type="entry name" value="RNaseH_sf"/>
</dbReference>
<dbReference type="GO" id="GO:0031251">
    <property type="term" value="C:PAN complex"/>
    <property type="evidence" value="ECO:0007669"/>
    <property type="project" value="UniProtKB-UniRule"/>
</dbReference>
<dbReference type="Pfam" id="PF20770">
    <property type="entry name" value="PAN2_N"/>
    <property type="match status" value="1"/>
</dbReference>
<keyword evidence="8 9" id="KW-0269">Exonuclease</keyword>
<evidence type="ECO:0000256" key="5">
    <source>
        <dbReference type="ARBA" id="ARBA00022722"/>
    </source>
</evidence>
<evidence type="ECO:0000256" key="2">
    <source>
        <dbReference type="ARBA" id="ARBA00022490"/>
    </source>
</evidence>
<dbReference type="Gene3D" id="3.30.420.10">
    <property type="entry name" value="Ribonuclease H-like superfamily/Ribonuclease H"/>
    <property type="match status" value="1"/>
</dbReference>
<evidence type="ECO:0000313" key="14">
    <source>
        <dbReference type="Proteomes" id="UP001182556"/>
    </source>
</evidence>
<dbReference type="SMART" id="SM00479">
    <property type="entry name" value="EXOIII"/>
    <property type="match status" value="1"/>
</dbReference>
<evidence type="ECO:0000259" key="12">
    <source>
        <dbReference type="PROSITE" id="PS50235"/>
    </source>
</evidence>
<dbReference type="InterPro" id="IPR028881">
    <property type="entry name" value="PAN2_UCH_dom"/>
</dbReference>
<dbReference type="PROSITE" id="PS50082">
    <property type="entry name" value="WD_REPEATS_2"/>
    <property type="match status" value="1"/>
</dbReference>
<gene>
    <name evidence="9" type="primary">PAN2</name>
    <name evidence="13" type="ORF">DB88DRAFT_538506</name>
</gene>
<dbReference type="InterPro" id="IPR013520">
    <property type="entry name" value="Ribonucl_H"/>
</dbReference>
<keyword evidence="6 9" id="KW-0479">Metal-binding</keyword>
<dbReference type="GO" id="GO:0006397">
    <property type="term" value="P:mRNA processing"/>
    <property type="evidence" value="ECO:0007669"/>
    <property type="project" value="UniProtKB-KW"/>
</dbReference>
<keyword evidence="5 9" id="KW-0540">Nuclease</keyword>
<organism evidence="13 14">
    <name type="scientific">Papiliotrema laurentii</name>
    <name type="common">Cryptococcus laurentii</name>
    <dbReference type="NCBI Taxonomy" id="5418"/>
    <lineage>
        <taxon>Eukaryota</taxon>
        <taxon>Fungi</taxon>
        <taxon>Dikarya</taxon>
        <taxon>Basidiomycota</taxon>
        <taxon>Agaricomycotina</taxon>
        <taxon>Tremellomycetes</taxon>
        <taxon>Tremellales</taxon>
        <taxon>Rhynchogastremaceae</taxon>
        <taxon>Papiliotrema</taxon>
    </lineage>
</organism>
<dbReference type="Gene3D" id="2.130.10.10">
    <property type="entry name" value="YVTN repeat-like/Quinoprotein amine dehydrogenase"/>
    <property type="match status" value="1"/>
</dbReference>
<comment type="subunit">
    <text evidence="9">Forms a heterotrimer with an asymmetric homodimer of the regulatory subunit PAN3 to form the poly(A)-nuclease (PAN) deadenylation complex.</text>
</comment>
<dbReference type="EMBL" id="JAODAN010000002">
    <property type="protein sequence ID" value="KAK1926624.1"/>
    <property type="molecule type" value="Genomic_DNA"/>
</dbReference>
<dbReference type="HAMAP" id="MF_03182">
    <property type="entry name" value="PAN2"/>
    <property type="match status" value="1"/>
</dbReference>
<evidence type="ECO:0000313" key="13">
    <source>
        <dbReference type="EMBL" id="KAK1926624.1"/>
    </source>
</evidence>
<dbReference type="InterPro" id="IPR012337">
    <property type="entry name" value="RNaseH-like_sf"/>
</dbReference>
<comment type="subcellular location">
    <subcellularLocation>
        <location evidence="1 9">Cytoplasm</location>
    </subcellularLocation>
</comment>
<proteinExistence type="inferred from homology"/>
<feature type="compositionally biased region" description="Basic and acidic residues" evidence="11">
    <location>
        <begin position="453"/>
        <end position="466"/>
    </location>
</feature>
<dbReference type="SUPFAM" id="SSF54001">
    <property type="entry name" value="Cysteine proteinases"/>
    <property type="match status" value="1"/>
</dbReference>
<comment type="catalytic activity">
    <reaction evidence="9">
        <text>Exonucleolytic cleavage of poly(A) to 5'-AMP.</text>
        <dbReference type="EC" id="3.1.13.4"/>
    </reaction>
</comment>
<feature type="compositionally biased region" description="Polar residues" evidence="11">
    <location>
        <begin position="1131"/>
        <end position="1147"/>
    </location>
</feature>
<dbReference type="PANTHER" id="PTHR15728:SF0">
    <property type="entry name" value="PAN2-PAN3 DEADENYLATION COMPLEX CATALYTIC SUBUNIT PAN2"/>
    <property type="match status" value="1"/>
</dbReference>
<comment type="similarity">
    <text evidence="9">Belongs to the peptidase C19 family. PAN2 subfamily.</text>
</comment>
<feature type="domain" description="USP" evidence="12">
    <location>
        <begin position="513"/>
        <end position="859"/>
    </location>
</feature>
<evidence type="ECO:0000256" key="7">
    <source>
        <dbReference type="ARBA" id="ARBA00022801"/>
    </source>
</evidence>
<name>A0AAD9FUP5_PAPLA</name>
<feature type="region of interest" description="Disordered" evidence="11">
    <location>
        <begin position="453"/>
        <end position="478"/>
    </location>
</feature>
<comment type="activity regulation">
    <text evidence="9">Positively regulated by the regulatory subunit PAN3.</text>
</comment>
<comment type="caution">
    <text evidence="13">The sequence shown here is derived from an EMBL/GenBank/DDBJ whole genome shotgun (WGS) entry which is preliminary data.</text>
</comment>
<evidence type="ECO:0000256" key="1">
    <source>
        <dbReference type="ARBA" id="ARBA00004496"/>
    </source>
</evidence>
<dbReference type="AlphaFoldDB" id="A0AAD9FUP5"/>
<keyword evidence="4 9" id="KW-0507">mRNA processing</keyword>
<comment type="function">
    <text evidence="9">Catalytic subunit of the poly(A)-nuclease (PAN) deadenylation complex, one of two cytoplasmic mRNA deadenylases involved in mRNA turnover. PAN specifically shortens poly(A) tails of RNA and the activity is stimulated by poly(A)-binding protein PAB1. PAN deadenylation is followed by rapid degradation of the shortened mRNA tails by the CCR4-NOT complex. Deadenylated mRNAs are then degraded by two alternative mechanisms, namely exosome-mediated 3'-5' exonucleolytic degradation, or deadenlyation-dependent mRNA decaping and subsequent 5'-3' exonucleolytic degradation by XRN1. May also be involved in post-transcriptional maturation of mRNA poly(A) tails.</text>
</comment>
<comment type="caution">
    <text evidence="9">Lacks conserved residue(s) required for the propagation of feature annotation.</text>
</comment>
<dbReference type="GO" id="GO:0000289">
    <property type="term" value="P:nuclear-transcribed mRNA poly(A) tail shortening"/>
    <property type="evidence" value="ECO:0007669"/>
    <property type="project" value="UniProtKB-UniRule"/>
</dbReference>
<dbReference type="Pfam" id="PF00929">
    <property type="entry name" value="RNase_T"/>
    <property type="match status" value="1"/>
</dbReference>
<evidence type="ECO:0000256" key="9">
    <source>
        <dbReference type="HAMAP-Rule" id="MF_03182"/>
    </source>
</evidence>
<dbReference type="Pfam" id="PF13423">
    <property type="entry name" value="UCH_1"/>
    <property type="match status" value="1"/>
</dbReference>
<feature type="binding site" evidence="9">
    <location>
        <position position="1076"/>
    </location>
    <ligand>
        <name>a divalent metal cation</name>
        <dbReference type="ChEBI" id="CHEBI:60240"/>
        <note>catalytic</note>
    </ligand>
</feature>
<dbReference type="FunFam" id="3.30.420.10:FF:000028">
    <property type="entry name" value="PAN2-PAN3 deadenylation complex catalytic subunit PAN2"/>
    <property type="match status" value="1"/>
</dbReference>
<feature type="region of interest" description="Disordered" evidence="11">
    <location>
        <begin position="1111"/>
        <end position="1183"/>
    </location>
</feature>
<feature type="repeat" description="WD" evidence="10">
    <location>
        <begin position="294"/>
        <end position="318"/>
    </location>
</feature>
<dbReference type="Gene3D" id="3.90.70.10">
    <property type="entry name" value="Cysteine proteinases"/>
    <property type="match status" value="1"/>
</dbReference>
<sequence length="1183" mass="131154">MTSQYNPLHLLPLPLHPADPKPLPTAVTIDPFSDLLWIGTSSGNVSALCSPLTLTPNVRFPAHGSQPNAFLGGGMTRGVSRIRVTDREVWTLTEGGIGGRRRGGAPKWNVSDPTRGLRSMSPNPTNSHEVLAGGLNGLMVANTFRGDIVRRVDTPSPLLHLAPTDRNVFSASLSGQLSILDPRLGYKPSASIRPVQAHSGGLNGADAQGNLICTWGWTHKGGHPLADVNVRLYDVRTLRALPTVSFAAGPAFCLLHPTDPSKMIISSQQGMVQIVDLTSSTPGAFQQLDVNSFVTSMALSPAGDYLAFGDADGQVHLWTTHDVTESAPRNQDGTIALPPFNGYSGVKPEWPDAPDPPPAVTWDDKTPLNLIGMPHYTEPLLSNFPESDYAPVTSPLFNPPEPIPNSVLNTMKMVDFVGYATTPRELRGKRYVVTARPGAGKYATGKGYTYRRESAPKFRSEKDRKGRQSISGEQDEEVGPGEIPKYYRKVEIKYSKFGIEDFDFGFYNRTQYSGLETDILNSYTNPLLQALHYTTPIRNVAKAHVCVDCKKEHCLLCEAGFLFRMLEDAQGTNCQASNFSRAFSATPQAGALGLLVENDKAKLTYGSLIQNFNRWLLSTFSTEAVVDGKTHNVRSSDMSDLSLESAPSAIDQVLGIQLKTTNTCSACDFTTSRNGTVQAVDLTYPRKVADTPSFAELLRQSIIRESSTRAACPNCKQFVPLLSQRKLANPTPKGLPAVISINAMVSGTEIFDVWKDKKIAKETQYYVPSQVGFMPTPEGDLVADEKGVVYDIKSMVVQVQETPDIAAHLVSFVKMPSEDENERNWIMFNDFLVRRVTEEEVFRFPDQWKIPAVIIMERTDTDTLLDFSNIPTQLDPGVLFKDVSVAWNRRKNMIKHKVLDPSELPKPGTLIAIDAEFVALQQEEMEFRSDGTKNILRPSHMSLARVSVLRGEGPKEKVPFIDDYIHTSETVVDYLTEFSGIKNGDLDPNNSPYTLVPLKVAYKKLRLLVDLGCIFIGHGLSKDFRTINIFVPPEQVMDTVNIYSIPGQRRKLSLRFLSWFLLKKDIQTSTHDSIEDARYALLLYKLYRDFEAQGRFEDVMEDIFVEGQKLGFKPPQDRTASPAPTPPAKQARNQHSSQHHYGQSVTPPLQPNWHGGSSARDRDRDTPASIPHSRRRNQRDVER</sequence>
<dbReference type="InterPro" id="IPR028889">
    <property type="entry name" value="USP"/>
</dbReference>
<accession>A0AAD9FUP5</accession>
<dbReference type="GO" id="GO:0003676">
    <property type="term" value="F:nucleic acid binding"/>
    <property type="evidence" value="ECO:0007669"/>
    <property type="project" value="InterPro"/>
</dbReference>
<dbReference type="InterPro" id="IPR038765">
    <property type="entry name" value="Papain-like_cys_pep_sf"/>
</dbReference>
<comment type="domain">
    <text evidence="9">Contains a pseudo-UCH domain. This ubiquitin C-terminal hydrolase (UCH)-like or ubiquitin specific protease (USP)-like domain is predicted to be catalytically inactive because it lacks the active site catalytic triad characteristic of thiol proteases, with residues at the equivalent structural positions that are incompatible with catalysis, and it cannot bind ubiquitin. It functions as a structural scaffold for intra- and intermolecular interactions in the complex.</text>
</comment>
<dbReference type="GO" id="GO:0046872">
    <property type="term" value="F:metal ion binding"/>
    <property type="evidence" value="ECO:0007669"/>
    <property type="project" value="UniProtKB-KW"/>
</dbReference>
<dbReference type="InterPro" id="IPR048841">
    <property type="entry name" value="PAN2_N"/>
</dbReference>
<comment type="domain">
    <text evidence="9">The linker, or PAN3 interaction domain (PID), between the WD40 repeats and the pseudo-UCH domain mediates interaction with PAN3.</text>
</comment>
<dbReference type="PROSITE" id="PS50235">
    <property type="entry name" value="USP_3"/>
    <property type="match status" value="1"/>
</dbReference>
<dbReference type="Proteomes" id="UP001182556">
    <property type="component" value="Unassembled WGS sequence"/>
</dbReference>
<evidence type="ECO:0000256" key="4">
    <source>
        <dbReference type="ARBA" id="ARBA00022664"/>
    </source>
</evidence>
<dbReference type="GO" id="GO:0000932">
    <property type="term" value="C:P-body"/>
    <property type="evidence" value="ECO:0007669"/>
    <property type="project" value="TreeGrafter"/>
</dbReference>
<dbReference type="EC" id="3.1.13.4" evidence="9"/>
<dbReference type="InterPro" id="IPR050785">
    <property type="entry name" value="PAN2-PAN3_catalytic_subunit"/>
</dbReference>